<proteinExistence type="predicted"/>
<sequence length="242" mass="26667">MEYVVARVSQQGHHHNLPSDDSSSVAADHRPTPVSQRTRGSAMMQQRRRQALEQEVAELKQQLCNEETVHQILERALQPSSARSALLTIPAFIPTKAKELLAEEEIARLEGQIQAMRQGGGGSRAAAAAPPEIKSMFFISQAMDMAMIKTTPPPPKEAAMPMSSSSPKFVPIRSIRHSMEGRRHPAPAPTPKAAGNKLSERIVKCLLCIFIRLLRSSRVADSRVEMGFMAWVLNGVCLDELK</sequence>
<organism evidence="3 4">
    <name type="scientific">Panicum virgatum</name>
    <name type="common">Blackwell switchgrass</name>
    <dbReference type="NCBI Taxonomy" id="38727"/>
    <lineage>
        <taxon>Eukaryota</taxon>
        <taxon>Viridiplantae</taxon>
        <taxon>Streptophyta</taxon>
        <taxon>Embryophyta</taxon>
        <taxon>Tracheophyta</taxon>
        <taxon>Spermatophyta</taxon>
        <taxon>Magnoliopsida</taxon>
        <taxon>Liliopsida</taxon>
        <taxon>Poales</taxon>
        <taxon>Poaceae</taxon>
        <taxon>PACMAD clade</taxon>
        <taxon>Panicoideae</taxon>
        <taxon>Panicodae</taxon>
        <taxon>Paniceae</taxon>
        <taxon>Panicinae</taxon>
        <taxon>Panicum</taxon>
        <taxon>Panicum sect. Hiantes</taxon>
    </lineage>
</organism>
<dbReference type="PANTHER" id="PTHR46248:SF6">
    <property type="entry name" value="OS03G0859900 PROTEIN"/>
    <property type="match status" value="1"/>
</dbReference>
<dbReference type="EMBL" id="CM029053">
    <property type="protein sequence ID" value="KAG2544352.1"/>
    <property type="molecule type" value="Genomic_DNA"/>
</dbReference>
<dbReference type="Pfam" id="PF14389">
    <property type="entry name" value="Lzipper-MIP1"/>
    <property type="match status" value="1"/>
</dbReference>
<evidence type="ECO:0000313" key="3">
    <source>
        <dbReference type="EMBL" id="KAG2544352.1"/>
    </source>
</evidence>
<dbReference type="InterPro" id="IPR025757">
    <property type="entry name" value="MIP1_Leuzipper"/>
</dbReference>
<name>A0A8T0N7R8_PANVG</name>
<evidence type="ECO:0000259" key="2">
    <source>
        <dbReference type="Pfam" id="PF14389"/>
    </source>
</evidence>
<evidence type="ECO:0000313" key="4">
    <source>
        <dbReference type="Proteomes" id="UP000823388"/>
    </source>
</evidence>
<feature type="domain" description="Ternary complex factor MIP1 leucine-zipper" evidence="2">
    <location>
        <begin position="46"/>
        <end position="117"/>
    </location>
</feature>
<accession>A0A8T0N7R8</accession>
<reference evidence="3" key="1">
    <citation type="submission" date="2020-05" db="EMBL/GenBank/DDBJ databases">
        <title>WGS assembly of Panicum virgatum.</title>
        <authorList>
            <person name="Lovell J.T."/>
            <person name="Jenkins J."/>
            <person name="Shu S."/>
            <person name="Juenger T.E."/>
            <person name="Schmutz J."/>
        </authorList>
    </citation>
    <scope>NUCLEOTIDE SEQUENCE</scope>
    <source>
        <strain evidence="3">AP13</strain>
    </source>
</reference>
<dbReference type="AlphaFoldDB" id="A0A8T0N7R8"/>
<dbReference type="PANTHER" id="PTHR46248">
    <property type="entry name" value="EXPRESSED PROTEIN"/>
    <property type="match status" value="1"/>
</dbReference>
<evidence type="ECO:0000256" key="1">
    <source>
        <dbReference type="SAM" id="MobiDB-lite"/>
    </source>
</evidence>
<protein>
    <recommendedName>
        <fullName evidence="2">Ternary complex factor MIP1 leucine-zipper domain-containing protein</fullName>
    </recommendedName>
</protein>
<comment type="caution">
    <text evidence="3">The sequence shown here is derived from an EMBL/GenBank/DDBJ whole genome shotgun (WGS) entry which is preliminary data.</text>
</comment>
<feature type="region of interest" description="Disordered" evidence="1">
    <location>
        <begin position="1"/>
        <end position="45"/>
    </location>
</feature>
<gene>
    <name evidence="3" type="ORF">PVAP13_9KG024200</name>
</gene>
<keyword evidence="4" id="KW-1185">Reference proteome</keyword>
<dbReference type="Proteomes" id="UP000823388">
    <property type="component" value="Chromosome 9K"/>
</dbReference>